<reference evidence="7" key="1">
    <citation type="submission" date="2016-10" db="EMBL/GenBank/DDBJ databases">
        <authorList>
            <person name="Varghese N."/>
            <person name="Submissions S."/>
        </authorList>
    </citation>
    <scope>NUCLEOTIDE SEQUENCE [LARGE SCALE GENOMIC DNA]</scope>
    <source>
        <strain evidence="7">ATCC 25963</strain>
    </source>
</reference>
<evidence type="ECO:0000313" key="6">
    <source>
        <dbReference type="EMBL" id="SFE95811.1"/>
    </source>
</evidence>
<dbReference type="Gene3D" id="2.60.120.200">
    <property type="match status" value="1"/>
</dbReference>
<dbReference type="CDD" id="cd08023">
    <property type="entry name" value="GH16_laminarinase_like"/>
    <property type="match status" value="1"/>
</dbReference>
<proteinExistence type="inferred from homology"/>
<organism evidence="6 7">
    <name type="scientific">Nannocystis exedens</name>
    <dbReference type="NCBI Taxonomy" id="54"/>
    <lineage>
        <taxon>Bacteria</taxon>
        <taxon>Pseudomonadati</taxon>
        <taxon>Myxococcota</taxon>
        <taxon>Polyangia</taxon>
        <taxon>Nannocystales</taxon>
        <taxon>Nannocystaceae</taxon>
        <taxon>Nannocystis</taxon>
    </lineage>
</organism>
<sequence>MRRYLLCWPSFVVSLGWSALVACDGEDGGDPTMELRDGLGAEEPPQSKPKPPPPTRSLPPRLANRKWKLTFSDDFNGWEPGKDPDCYDSTITPARCMQEGWYTGPCDPQYQAQLADLDKCVWMVHDRYNHWSYHGPNENGVNKLDPGLVAVQGGSLWLDAKMVANPNLSAPCNEANPDNCPILSGGIESAATGEWVGPEYVLDPECDVNGFCQKYGRFEIRARIPLQPGAFPAHWLLPQHGDYVEDIEIDIMESVHDGAPQVHSSVHMDPATAPGVDYRMHSKHFHVVEHEQRYAEEFHTYAVEWTPQSIAFYIDDLETGRMNYGEPHLTYVDGSNPIQWVQDHLSYAPTKPFFFILNTSVLRARLGKNLASFTPMTHEIDWVRAYEACPPDSADPECKVIGTGSAEITNDSWMTVAKWKQALRVLVKGDFNGDGADDLLLQPRALPGHATYRLTADGRGRFGNEDNLTNLSWMNEAKWYAGYRQILAGDFDGDGDHDLLLRPTGPGHAAYLLTALGNGFFADEQTVTNSYWMNESKWSTQYRQGHVVDFDGDGRDDLLLVGVSSPHHTYLLRGLTGGGFANEQTLSLQFGTGLGHWTADNHETVLGDFNGDGATDVLLRGRTGAQSTFLLNSDGAGGHLPVVDVTSASWMNAAKWADAYREARVGDFNGDGFDDLLLRSRQVGHSTYLLVADGTGGFHHEVTLDNQFWMTPVLWSHELRDAHVGDFNGDGADDLLLRGREWYPDSGHATYLLPGGGPDVFRHARDITDEQTLSYRQWSSLTHELTVGDWDGDGTDDILLRGRQGEVFYDAAMNPQDMVRITDETSDQSYVVYLPPALFQ</sequence>
<dbReference type="GO" id="GO:0004553">
    <property type="term" value="F:hydrolase activity, hydrolyzing O-glycosyl compounds"/>
    <property type="evidence" value="ECO:0007669"/>
    <property type="project" value="InterPro"/>
</dbReference>
<evidence type="ECO:0000256" key="1">
    <source>
        <dbReference type="ARBA" id="ARBA00006865"/>
    </source>
</evidence>
<dbReference type="Gene3D" id="2.40.128.340">
    <property type="match status" value="1"/>
</dbReference>
<dbReference type="SUPFAM" id="SSF49899">
    <property type="entry name" value="Concanavalin A-like lectins/glucanases"/>
    <property type="match status" value="1"/>
</dbReference>
<feature type="region of interest" description="Disordered" evidence="3">
    <location>
        <begin position="28"/>
        <end position="61"/>
    </location>
</feature>
<feature type="signal peptide" evidence="4">
    <location>
        <begin position="1"/>
        <end position="22"/>
    </location>
</feature>
<name>A0A1I2EU15_9BACT</name>
<dbReference type="InterPro" id="IPR013320">
    <property type="entry name" value="ConA-like_dom_sf"/>
</dbReference>
<accession>A0A1I2EU15</accession>
<dbReference type="Pfam" id="PF13517">
    <property type="entry name" value="FG-GAP_3"/>
    <property type="match status" value="3"/>
</dbReference>
<evidence type="ECO:0000256" key="4">
    <source>
        <dbReference type="SAM" id="SignalP"/>
    </source>
</evidence>
<dbReference type="PROSITE" id="PS51762">
    <property type="entry name" value="GH16_2"/>
    <property type="match status" value="1"/>
</dbReference>
<evidence type="ECO:0000313" key="7">
    <source>
        <dbReference type="Proteomes" id="UP000199400"/>
    </source>
</evidence>
<dbReference type="InterPro" id="IPR000757">
    <property type="entry name" value="Beta-glucanase-like"/>
</dbReference>
<dbReference type="SUPFAM" id="SSF69318">
    <property type="entry name" value="Integrin alpha N-terminal domain"/>
    <property type="match status" value="1"/>
</dbReference>
<feature type="chain" id="PRO_5011515254" evidence="4">
    <location>
        <begin position="23"/>
        <end position="840"/>
    </location>
</feature>
<keyword evidence="7" id="KW-1185">Reference proteome</keyword>
<evidence type="ECO:0000256" key="3">
    <source>
        <dbReference type="SAM" id="MobiDB-lite"/>
    </source>
</evidence>
<dbReference type="OrthoDB" id="9809583at2"/>
<dbReference type="InterPro" id="IPR013517">
    <property type="entry name" value="FG-GAP"/>
</dbReference>
<dbReference type="STRING" id="54.SAMN02745121_06260"/>
<dbReference type="EMBL" id="FOMX01000023">
    <property type="protein sequence ID" value="SFE95811.1"/>
    <property type="molecule type" value="Genomic_DNA"/>
</dbReference>
<comment type="similarity">
    <text evidence="1">Belongs to the glycosyl hydrolase 16 family.</text>
</comment>
<dbReference type="GO" id="GO:0005975">
    <property type="term" value="P:carbohydrate metabolic process"/>
    <property type="evidence" value="ECO:0007669"/>
    <property type="project" value="InterPro"/>
</dbReference>
<gene>
    <name evidence="6" type="ORF">SAMN02745121_06260</name>
</gene>
<feature type="domain" description="GH16" evidence="5">
    <location>
        <begin position="46"/>
        <end position="391"/>
    </location>
</feature>
<dbReference type="InterPro" id="IPR028994">
    <property type="entry name" value="Integrin_alpha_N"/>
</dbReference>
<dbReference type="Pfam" id="PF00722">
    <property type="entry name" value="Glyco_hydro_16"/>
    <property type="match status" value="1"/>
</dbReference>
<dbReference type="PROSITE" id="PS51257">
    <property type="entry name" value="PROKAR_LIPOPROTEIN"/>
    <property type="match status" value="1"/>
</dbReference>
<dbReference type="AlphaFoldDB" id="A0A1I2EU15"/>
<dbReference type="PANTHER" id="PTHR46580">
    <property type="entry name" value="SENSOR KINASE-RELATED"/>
    <property type="match status" value="1"/>
</dbReference>
<dbReference type="Gene3D" id="2.130.10.130">
    <property type="entry name" value="Integrin alpha, N-terminal"/>
    <property type="match status" value="2"/>
</dbReference>
<dbReference type="Proteomes" id="UP000199400">
    <property type="component" value="Unassembled WGS sequence"/>
</dbReference>
<keyword evidence="2 4" id="KW-0732">Signal</keyword>
<evidence type="ECO:0000256" key="2">
    <source>
        <dbReference type="ARBA" id="ARBA00022729"/>
    </source>
</evidence>
<protein>
    <submittedName>
        <fullName evidence="6">Repeat domain-containing protein</fullName>
    </submittedName>
</protein>
<evidence type="ECO:0000259" key="5">
    <source>
        <dbReference type="PROSITE" id="PS51762"/>
    </source>
</evidence>
<feature type="compositionally biased region" description="Pro residues" evidence="3">
    <location>
        <begin position="46"/>
        <end position="57"/>
    </location>
</feature>